<evidence type="ECO:0000313" key="5">
    <source>
        <dbReference type="Proteomes" id="UP000593910"/>
    </source>
</evidence>
<keyword evidence="5" id="KW-1185">Reference proteome</keyword>
<dbReference type="InterPro" id="IPR050570">
    <property type="entry name" value="Cell_wall_metabolism_enzyme"/>
</dbReference>
<keyword evidence="2" id="KW-1133">Transmembrane helix</keyword>
<dbReference type="KEGG" id="smax:FJR03_07865"/>
<sequence length="454" mass="51424">MRKKNNSSFVTLFLMMALIGGGLYIYFSSTFERVAPEVTLKTNGFWNLKEPLNLTISDTSGIKSYKISMKTSKGMKQLQYEQLITPMNSLELSIEPPRGMYALKDKQIEIIVEANDTSKWNMLNGNTALKLYKLTIDKKRPNVSIINNSYKISRGGSALVIFSVKDENLEDFYVLGNNNKKFKAQPFYKEGYYIALLAWPVIDRGFKATVIAKDSAGNVAKSYVPLYLKEKTYKVSKINLSDKFLKGKIYDLAEEFEETQGVDGSLEQFKLINEDVRAKNEKLIHEITSKVSDEMISDFKMKKIYPLKNGQVVAHFGDHRKYYYDNEFVSEAYHMGLDLASYAMAPIKTQNGGDVVFTDYNGLYGNMPIISHGLGLYTLYGHCSSVDVSMGEHVPANSKIANTGKSGYAMGDHLHFGVLVQGIEVRPQEWMDSQWIKLNISDIIKESKKIIDQR</sequence>
<dbReference type="PANTHER" id="PTHR21666">
    <property type="entry name" value="PEPTIDASE-RELATED"/>
    <property type="match status" value="1"/>
</dbReference>
<reference evidence="4 5" key="1">
    <citation type="submission" date="2019-06" db="EMBL/GenBank/DDBJ databases">
        <title>Sulfurimonas gotlandica sp. nov., a chemoautotrophic and psychrotolerant epsilonproteobacterium isolated from a pelagic redoxcline, and an emended description of the genus Sulfurimonas.</title>
        <authorList>
            <person name="Wang S."/>
            <person name="Jiang L."/>
            <person name="Shao Z."/>
        </authorList>
    </citation>
    <scope>NUCLEOTIDE SEQUENCE [LARGE SCALE GENOMIC DNA]</scope>
    <source>
        <strain evidence="4 5">B2</strain>
    </source>
</reference>
<dbReference type="InterPro" id="IPR016047">
    <property type="entry name" value="M23ase_b-sheet_dom"/>
</dbReference>
<name>A0A7M1AW64_9BACT</name>
<keyword evidence="2" id="KW-0472">Membrane</keyword>
<dbReference type="SUPFAM" id="SSF51261">
    <property type="entry name" value="Duplicated hybrid motif"/>
    <property type="match status" value="1"/>
</dbReference>
<dbReference type="Proteomes" id="UP000593910">
    <property type="component" value="Chromosome"/>
</dbReference>
<protein>
    <submittedName>
        <fullName evidence="4">M23 family metallopeptidase</fullName>
    </submittedName>
</protein>
<feature type="transmembrane region" description="Helical" evidence="2">
    <location>
        <begin position="7"/>
        <end position="27"/>
    </location>
</feature>
<evidence type="ECO:0000259" key="3">
    <source>
        <dbReference type="Pfam" id="PF01551"/>
    </source>
</evidence>
<dbReference type="Pfam" id="PF01551">
    <property type="entry name" value="Peptidase_M23"/>
    <property type="match status" value="1"/>
</dbReference>
<evidence type="ECO:0000256" key="1">
    <source>
        <dbReference type="ARBA" id="ARBA00022729"/>
    </source>
</evidence>
<evidence type="ECO:0000256" key="2">
    <source>
        <dbReference type="SAM" id="Phobius"/>
    </source>
</evidence>
<proteinExistence type="predicted"/>
<accession>A0A7M1AW64</accession>
<dbReference type="CDD" id="cd12797">
    <property type="entry name" value="M23_peptidase"/>
    <property type="match status" value="1"/>
</dbReference>
<gene>
    <name evidence="4" type="ORF">FJR03_07865</name>
</gene>
<keyword evidence="2" id="KW-0812">Transmembrane</keyword>
<dbReference type="EMBL" id="CP041165">
    <property type="protein sequence ID" value="QOP41660.1"/>
    <property type="molecule type" value="Genomic_DNA"/>
</dbReference>
<keyword evidence="1" id="KW-0732">Signal</keyword>
<dbReference type="GO" id="GO:0004222">
    <property type="term" value="F:metalloendopeptidase activity"/>
    <property type="evidence" value="ECO:0007669"/>
    <property type="project" value="TreeGrafter"/>
</dbReference>
<evidence type="ECO:0000313" key="4">
    <source>
        <dbReference type="EMBL" id="QOP41660.1"/>
    </source>
</evidence>
<dbReference type="AlphaFoldDB" id="A0A7M1AW64"/>
<feature type="domain" description="M23ase beta-sheet core" evidence="3">
    <location>
        <begin position="333"/>
        <end position="427"/>
    </location>
</feature>
<dbReference type="InterPro" id="IPR011055">
    <property type="entry name" value="Dup_hybrid_motif"/>
</dbReference>
<dbReference type="PANTHER" id="PTHR21666:SF289">
    <property type="entry name" value="L-ALA--D-GLU ENDOPEPTIDASE"/>
    <property type="match status" value="1"/>
</dbReference>
<dbReference type="Gene3D" id="2.70.70.10">
    <property type="entry name" value="Glucose Permease (Domain IIA)"/>
    <property type="match status" value="1"/>
</dbReference>
<organism evidence="4 5">
    <name type="scientific">Sulfurimonas marina</name>
    <dbReference type="NCBI Taxonomy" id="2590551"/>
    <lineage>
        <taxon>Bacteria</taxon>
        <taxon>Pseudomonadati</taxon>
        <taxon>Campylobacterota</taxon>
        <taxon>Epsilonproteobacteria</taxon>
        <taxon>Campylobacterales</taxon>
        <taxon>Sulfurimonadaceae</taxon>
        <taxon>Sulfurimonas</taxon>
    </lineage>
</organism>